<gene>
    <name evidence="1" type="ORF">WJ53_00230</name>
</gene>
<protein>
    <recommendedName>
        <fullName evidence="3">DUF4145 domain-containing protein</fullName>
    </recommendedName>
</protein>
<evidence type="ECO:0008006" key="3">
    <source>
        <dbReference type="Google" id="ProtNLM"/>
    </source>
</evidence>
<organism evidence="1 2">
    <name type="scientific">Burkholderia ubonensis</name>
    <dbReference type="NCBI Taxonomy" id="101571"/>
    <lineage>
        <taxon>Bacteria</taxon>
        <taxon>Pseudomonadati</taxon>
        <taxon>Pseudomonadota</taxon>
        <taxon>Betaproteobacteria</taxon>
        <taxon>Burkholderiales</taxon>
        <taxon>Burkholderiaceae</taxon>
        <taxon>Burkholderia</taxon>
        <taxon>Burkholderia cepacia complex</taxon>
    </lineage>
</organism>
<evidence type="ECO:0000313" key="1">
    <source>
        <dbReference type="EMBL" id="KVM21115.1"/>
    </source>
</evidence>
<dbReference type="Proteomes" id="UP000061665">
    <property type="component" value="Unassembled WGS sequence"/>
</dbReference>
<evidence type="ECO:0000313" key="2">
    <source>
        <dbReference type="Proteomes" id="UP000061665"/>
    </source>
</evidence>
<reference evidence="1 2" key="1">
    <citation type="submission" date="2015-11" db="EMBL/GenBank/DDBJ databases">
        <title>Expanding the genomic diversity of Burkholderia species for the development of highly accurate diagnostics.</title>
        <authorList>
            <person name="Sahl J."/>
            <person name="Keim P."/>
            <person name="Wagner D."/>
        </authorList>
    </citation>
    <scope>NUCLEOTIDE SEQUENCE [LARGE SCALE GENOMIC DNA]</scope>
    <source>
        <strain evidence="1 2">MSMB2058</strain>
    </source>
</reference>
<dbReference type="AlphaFoldDB" id="A0AB73FSY8"/>
<dbReference type="EMBL" id="LOZE01000133">
    <property type="protein sequence ID" value="KVM21115.1"/>
    <property type="molecule type" value="Genomic_DNA"/>
</dbReference>
<proteinExistence type="predicted"/>
<name>A0AB73FSY8_9BURK</name>
<accession>A0AB73FSY8</accession>
<comment type="caution">
    <text evidence="1">The sequence shown here is derived from an EMBL/GenBank/DDBJ whole genome shotgun (WGS) entry which is preliminary data.</text>
</comment>
<sequence>MSRLGIERESGLVYEGRDNASFLVVPPPVLSQCVLVQSPTDLERMPVSIDSAPFSWIFREDSFDAVSRVRRGRVFQKQGNSNEEVCVVNAHSNLVSDIASGRNDGRIAKRLNLYLECQELLGKPERGEGLQLAIGTAAAYSLWRIVQVERTVAHDVMVTLRAESPIGILPEIDETRVHPESLQAIRVAVRRVLDVAYREIPTSVVDQCRNACAAMASHWLYQKTGEDQILEKDLGKVIAAIPKQVGFDESRTLCSALEVVNRLHPRGKHNEVHRYGLRDVTEEDAALAVHVTGFVMREFGWAKR</sequence>